<organism evidence="7 8">
    <name type="scientific">Gillisia lutea</name>
    <dbReference type="NCBI Taxonomy" id="2909668"/>
    <lineage>
        <taxon>Bacteria</taxon>
        <taxon>Pseudomonadati</taxon>
        <taxon>Bacteroidota</taxon>
        <taxon>Flavobacteriia</taxon>
        <taxon>Flavobacteriales</taxon>
        <taxon>Flavobacteriaceae</taxon>
        <taxon>Gillisia</taxon>
    </lineage>
</organism>
<dbReference type="GO" id="GO:0016787">
    <property type="term" value="F:hydrolase activity"/>
    <property type="evidence" value="ECO:0007669"/>
    <property type="project" value="UniProtKB-KW"/>
</dbReference>
<dbReference type="RefSeq" id="WP_236133222.1">
    <property type="nucleotide sequence ID" value="NZ_JAKGTH010000007.1"/>
</dbReference>
<feature type="chain" id="PRO_5045410268" evidence="5">
    <location>
        <begin position="23"/>
        <end position="938"/>
    </location>
</feature>
<evidence type="ECO:0000256" key="3">
    <source>
        <dbReference type="ARBA" id="ARBA00023295"/>
    </source>
</evidence>
<feature type="signal peptide" evidence="5">
    <location>
        <begin position="1"/>
        <end position="22"/>
    </location>
</feature>
<gene>
    <name evidence="7" type="ORF">L1I30_05295</name>
</gene>
<keyword evidence="3 4" id="KW-0326">Glycosidase</keyword>
<dbReference type="InterPro" id="IPR053868">
    <property type="entry name" value="Pel9A-like_beta_helix"/>
</dbReference>
<feature type="domain" description="Pel9A-like right handed beta-helix region" evidence="6">
    <location>
        <begin position="599"/>
        <end position="780"/>
    </location>
</feature>
<evidence type="ECO:0000313" key="8">
    <source>
        <dbReference type="Proteomes" id="UP001179363"/>
    </source>
</evidence>
<dbReference type="InterPro" id="IPR006626">
    <property type="entry name" value="PbH1"/>
</dbReference>
<comment type="similarity">
    <text evidence="1 4">Belongs to the glycosyl hydrolase 28 family.</text>
</comment>
<evidence type="ECO:0000256" key="5">
    <source>
        <dbReference type="SAM" id="SignalP"/>
    </source>
</evidence>
<dbReference type="Pfam" id="PF22842">
    <property type="entry name" value="Pel9A-like_beta_helix"/>
    <property type="match status" value="1"/>
</dbReference>
<dbReference type="InterPro" id="IPR000743">
    <property type="entry name" value="Glyco_hydro_28"/>
</dbReference>
<dbReference type="PROSITE" id="PS00502">
    <property type="entry name" value="POLYGALACTURONASE"/>
    <property type="match status" value="1"/>
</dbReference>
<dbReference type="Gene3D" id="2.160.20.10">
    <property type="entry name" value="Single-stranded right-handed beta-helix, Pectin lyase-like"/>
    <property type="match status" value="2"/>
</dbReference>
<evidence type="ECO:0000313" key="7">
    <source>
        <dbReference type="EMBL" id="MCF4101071.1"/>
    </source>
</evidence>
<name>A0ABS9EI03_9FLAO</name>
<protein>
    <submittedName>
        <fullName evidence="7">Glycosyl hydrolase family 28 protein</fullName>
    </submittedName>
</protein>
<dbReference type="InterPro" id="IPR011050">
    <property type="entry name" value="Pectin_lyase_fold/virulence"/>
</dbReference>
<keyword evidence="8" id="KW-1185">Reference proteome</keyword>
<evidence type="ECO:0000259" key="6">
    <source>
        <dbReference type="Pfam" id="PF22842"/>
    </source>
</evidence>
<dbReference type="InterPro" id="IPR012334">
    <property type="entry name" value="Pectin_lyas_fold"/>
</dbReference>
<evidence type="ECO:0000256" key="4">
    <source>
        <dbReference type="RuleBase" id="RU361169"/>
    </source>
</evidence>
<accession>A0ABS9EI03</accession>
<dbReference type="EMBL" id="JAKGTH010000007">
    <property type="protein sequence ID" value="MCF4101071.1"/>
    <property type="molecule type" value="Genomic_DNA"/>
</dbReference>
<dbReference type="SUPFAM" id="SSF51126">
    <property type="entry name" value="Pectin lyase-like"/>
    <property type="match status" value="2"/>
</dbReference>
<evidence type="ECO:0000256" key="1">
    <source>
        <dbReference type="ARBA" id="ARBA00008834"/>
    </source>
</evidence>
<sequence length="938" mass="103735">MRHILRLAMLICLFLSGIPALYAQQKTGIDLHSLYENIEFDMPKVAEPEFPDYEVNILDFGAIGDGIQKNTMVFEKAIADVAENGGGKVVVPRGMWLTGPIHFRSNINLHLQDGAYIVFSKDFNDYPLVNTSFEGLNTLRCVSPLNAREVENIAITGNGIIDGNGDAWRPVQKGKMTDNHWKELVNSGGVLSEDEKTWFPSEKSKLGYNSTTRFNVPDKISEEHLDSVKDFLRPVMVSIVKSKKILLDGPTFQNSPAWNIHPFMSEDITVRNLTVRNPWYSQNGDGIDLESCKNVVIYNNSFDVGDDAICFKSGKNKDGLDRGMPTENVIVKNNIVYHGHGGFVIGSEMSGGVKNVHVSDCTFLGTDVGLRFKSTRGRGGVVENIYISNINMVDIPTEAIRFNMFYDGNSPILEQDQKAEDEARDENPMPVTVETPVFRNIYMKNITATGSHKAAFFMGLPEMKLENVQLKNSVFETEEGITVIDAKNIAMKNIRLLQKQGPAMIIHNTEDLKLNKIDYKKYDVPAVQLSGKNKNLNFSKSGISEADIKERSGLNNSKKKQANLIEVSTTEQLVKAIANAKPGDSIFVHKGNYKVSERFYINDSGTSENKIYLVGDISGERPKLDFSSMKEDSSNQGMVLKADNWFIKGLQFYKAGDNGLHIRGSNNHIEFCSFSECSDTGLQLDDGASNNTILNCDSFYNADSSLENADGFAVKMDVGSGNKFIGCRAWNNLDDGWDGYLREANNIHTSYDNCWSFKNGFLKDGTKGKGDGNGFKTGGSDDKLRKHNASYYRCIVAGNASDGFDHNSNRGTVSIINCSATGNGRNFAFSEKNGLDKIVVINNLVLGELGKYNAEEEEVENNSWEMDFTIATNDFVSTEISELSAPRKSDGSLPDVGFMRPARDSKLVDAGKIIGKCYSGKAPDLGALESETENCEND</sequence>
<evidence type="ECO:0000256" key="2">
    <source>
        <dbReference type="ARBA" id="ARBA00022801"/>
    </source>
</evidence>
<dbReference type="PANTHER" id="PTHR31339">
    <property type="entry name" value="PECTIN LYASE-RELATED"/>
    <property type="match status" value="1"/>
</dbReference>
<dbReference type="SMART" id="SM00710">
    <property type="entry name" value="PbH1"/>
    <property type="match status" value="10"/>
</dbReference>
<comment type="caution">
    <text evidence="7">The sequence shown here is derived from an EMBL/GenBank/DDBJ whole genome shotgun (WGS) entry which is preliminary data.</text>
</comment>
<dbReference type="PANTHER" id="PTHR31339:SF9">
    <property type="entry name" value="PLASMIN AND FIBRONECTIN-BINDING PROTEIN A"/>
    <property type="match status" value="1"/>
</dbReference>
<keyword evidence="2 4" id="KW-0378">Hydrolase</keyword>
<reference evidence="7" key="1">
    <citation type="submission" date="2022-01" db="EMBL/GenBank/DDBJ databases">
        <title>Gillisia lutea sp. nov., isolated from marine plastic residues from the Malvarosa beach (Valencia, Spain).</title>
        <authorList>
            <person name="Vidal-Verdu A."/>
            <person name="Molina-Menor E."/>
            <person name="Satari L."/>
            <person name="Pascual J."/>
            <person name="Pereto J."/>
            <person name="Porcar M."/>
        </authorList>
    </citation>
    <scope>NUCLEOTIDE SEQUENCE</scope>
    <source>
        <strain evidence="7">M10.2A</strain>
    </source>
</reference>
<keyword evidence="5" id="KW-0732">Signal</keyword>
<dbReference type="InterPro" id="IPR051801">
    <property type="entry name" value="GH28_Enzymes"/>
</dbReference>
<dbReference type="Proteomes" id="UP001179363">
    <property type="component" value="Unassembled WGS sequence"/>
</dbReference>
<proteinExistence type="inferred from homology"/>
<dbReference type="Pfam" id="PF00295">
    <property type="entry name" value="Glyco_hydro_28"/>
    <property type="match status" value="1"/>
</dbReference>